<dbReference type="EMBL" id="DQBS01000123">
    <property type="protein sequence ID" value="HCO69955.1"/>
    <property type="molecule type" value="Genomic_DNA"/>
</dbReference>
<proteinExistence type="predicted"/>
<comment type="caution">
    <text evidence="1">The sequence shown here is derived from an EMBL/GenBank/DDBJ whole genome shotgun (WGS) entry which is preliminary data.</text>
</comment>
<dbReference type="AlphaFoldDB" id="A0A3D3TPD8"/>
<evidence type="ECO:0000313" key="1">
    <source>
        <dbReference type="EMBL" id="HCO69955.1"/>
    </source>
</evidence>
<keyword evidence="1" id="KW-0547">Nucleotide-binding</keyword>
<dbReference type="GO" id="GO:0005524">
    <property type="term" value="F:ATP binding"/>
    <property type="evidence" value="ECO:0007669"/>
    <property type="project" value="UniProtKB-KW"/>
</dbReference>
<dbReference type="Proteomes" id="UP000264215">
    <property type="component" value="Unassembled WGS sequence"/>
</dbReference>
<feature type="non-terminal residue" evidence="1">
    <location>
        <position position="31"/>
    </location>
</feature>
<gene>
    <name evidence="1" type="ORF">DIT26_05140</name>
</gene>
<keyword evidence="1" id="KW-0067">ATP-binding</keyword>
<sequence length="31" mass="3505">MSKTVIEVGNLRKYYGDTKAVDGIEFDLREG</sequence>
<accession>A0A3D3TPD8</accession>
<name>A0A3D3TPD8_9BACT</name>
<protein>
    <submittedName>
        <fullName evidence="1">ABC transporter ATP-binding protein</fullName>
    </submittedName>
</protein>
<organism evidence="1 2">
    <name type="scientific">Mesotoga infera</name>
    <dbReference type="NCBI Taxonomy" id="1236046"/>
    <lineage>
        <taxon>Bacteria</taxon>
        <taxon>Thermotogati</taxon>
        <taxon>Thermotogota</taxon>
        <taxon>Thermotogae</taxon>
        <taxon>Kosmotogales</taxon>
        <taxon>Kosmotogaceae</taxon>
        <taxon>Mesotoga</taxon>
    </lineage>
</organism>
<evidence type="ECO:0000313" key="2">
    <source>
        <dbReference type="Proteomes" id="UP000264215"/>
    </source>
</evidence>
<reference evidence="1 2" key="1">
    <citation type="journal article" date="2018" name="Nat. Biotechnol.">
        <title>A standardized bacterial taxonomy based on genome phylogeny substantially revises the tree of life.</title>
        <authorList>
            <person name="Parks D.H."/>
            <person name="Chuvochina M."/>
            <person name="Waite D.W."/>
            <person name="Rinke C."/>
            <person name="Skarshewski A."/>
            <person name="Chaumeil P.A."/>
            <person name="Hugenholtz P."/>
        </authorList>
    </citation>
    <scope>NUCLEOTIDE SEQUENCE [LARGE SCALE GENOMIC DNA]</scope>
    <source>
        <strain evidence="1">UBA9905</strain>
    </source>
</reference>